<dbReference type="Gene3D" id="3.40.640.10">
    <property type="entry name" value="Type I PLP-dependent aspartate aminotransferase-like (Major domain)"/>
    <property type="match status" value="1"/>
</dbReference>
<dbReference type="AlphaFoldDB" id="A0A9Q5MXU1"/>
<dbReference type="GO" id="GO:0019805">
    <property type="term" value="P:quinolinate biosynthetic process"/>
    <property type="evidence" value="ECO:0007669"/>
    <property type="project" value="UniProtKB-UniRule"/>
</dbReference>
<comment type="subunit">
    <text evidence="4 5">Homodimer.</text>
</comment>
<feature type="binding site" evidence="4">
    <location>
        <position position="301"/>
    </location>
    <ligand>
        <name>pyridoxal 5'-phosphate</name>
        <dbReference type="ChEBI" id="CHEBI:597326"/>
    </ligand>
</feature>
<reference evidence="8" key="1">
    <citation type="submission" date="2016-06" db="EMBL/GenBank/DDBJ databases">
        <title>Draft Genome sequence of the fungus Inonotus baumii.</title>
        <authorList>
            <person name="Zhu H."/>
            <person name="Lin W."/>
        </authorList>
    </citation>
    <scope>NUCLEOTIDE SEQUENCE</scope>
    <source>
        <strain evidence="8">821</strain>
    </source>
</reference>
<sequence>MSSSSPSERDPFVAGVEAAQQRAEFALPTNRAVGGSKVALDKRALPKRAQKIVHEEINVWATRAVEGHFDHPFERPWVSITDHVNPLLAELVGAKENEVACMGSLTSNLHLLMNTFYKPTAIRYKILCETKAFPSDWYAFTSQAEVHGLDPATAILEISPRPGEYTLRKEDILSVIAREGHEIALVLFSGVQYYTGQYFPMEDITRAAKQKGCICGWDLAHAVGNVPVQLHDWDVDFAVWCSYKYLNAGPGAIAGLFIHEKWADVEKPRLAGWWGHDPNTRFAMPPLFSPIRGAQGFQQSNPDVLSVAALLGSLQVFRQAGMMPALRRRSLHLTGRLMDLLMKSKWYVQPQDVRRRYGAQAEASLEGKDETPKGRADSDNGGNGKSLGFTIITPLDPEARGAQLSLGILPPGKGLMQHVSEGLKSHGVIGDERKPDVIRLSPAPLYNTIEDCEQAAQALDYVFDDLDSEKTGAKMHPV</sequence>
<accession>A0A9Q5MXU1</accession>
<evidence type="ECO:0000313" key="8">
    <source>
        <dbReference type="EMBL" id="OCB84240.1"/>
    </source>
</evidence>
<dbReference type="OrthoDB" id="5978656at2759"/>
<keyword evidence="3 4" id="KW-0663">Pyridoxal phosphate</keyword>
<dbReference type="InterPro" id="IPR015421">
    <property type="entry name" value="PyrdxlP-dep_Trfase_major"/>
</dbReference>
<evidence type="ECO:0000256" key="6">
    <source>
        <dbReference type="SAM" id="MobiDB-lite"/>
    </source>
</evidence>
<comment type="similarity">
    <text evidence="4 5">Belongs to the kynureninase family.</text>
</comment>
<comment type="catalytic activity">
    <reaction evidence="5">
        <text>3-hydroxy-L-kynurenine + H2O = 3-hydroxyanthranilate + L-alanine + H(+)</text>
        <dbReference type="Rhea" id="RHEA:25143"/>
        <dbReference type="ChEBI" id="CHEBI:15377"/>
        <dbReference type="ChEBI" id="CHEBI:15378"/>
        <dbReference type="ChEBI" id="CHEBI:36559"/>
        <dbReference type="ChEBI" id="CHEBI:57972"/>
        <dbReference type="ChEBI" id="CHEBI:58125"/>
        <dbReference type="EC" id="3.7.1.3"/>
    </reaction>
</comment>
<keyword evidence="1 4" id="KW-0662">Pyridine nucleotide biosynthesis</keyword>
<feature type="binding site" evidence="4">
    <location>
        <position position="273"/>
    </location>
    <ligand>
        <name>pyridoxal 5'-phosphate</name>
        <dbReference type="ChEBI" id="CHEBI:597326"/>
    </ligand>
</feature>
<feature type="binding site" evidence="4">
    <location>
        <position position="221"/>
    </location>
    <ligand>
        <name>pyridoxal 5'-phosphate</name>
        <dbReference type="ChEBI" id="CHEBI:597326"/>
    </ligand>
</feature>
<comment type="catalytic activity">
    <reaction evidence="4 5">
        <text>L-kynurenine + H2O = anthranilate + L-alanine + H(+)</text>
        <dbReference type="Rhea" id="RHEA:16813"/>
        <dbReference type="ChEBI" id="CHEBI:15377"/>
        <dbReference type="ChEBI" id="CHEBI:15378"/>
        <dbReference type="ChEBI" id="CHEBI:16567"/>
        <dbReference type="ChEBI" id="CHEBI:57959"/>
        <dbReference type="ChEBI" id="CHEBI:57972"/>
        <dbReference type="EC" id="3.7.1.3"/>
    </reaction>
</comment>
<feature type="compositionally biased region" description="Basic and acidic residues" evidence="6">
    <location>
        <begin position="365"/>
        <end position="378"/>
    </location>
</feature>
<dbReference type="GO" id="GO:0034354">
    <property type="term" value="P:'de novo' NAD+ biosynthetic process from L-tryptophan"/>
    <property type="evidence" value="ECO:0007669"/>
    <property type="project" value="UniProtKB-UniRule"/>
</dbReference>
<dbReference type="Pfam" id="PF00266">
    <property type="entry name" value="Aminotran_5"/>
    <property type="match status" value="1"/>
</dbReference>
<dbReference type="NCBIfam" id="TIGR01814">
    <property type="entry name" value="kynureninase"/>
    <property type="match status" value="1"/>
</dbReference>
<comment type="pathway">
    <text evidence="4 5">Amino-acid degradation; L-kynurenine degradation; L-alanine and anthranilate from L-kynurenine: step 1/1.</text>
</comment>
<evidence type="ECO:0000256" key="3">
    <source>
        <dbReference type="ARBA" id="ARBA00022898"/>
    </source>
</evidence>
<dbReference type="PANTHER" id="PTHR14084:SF0">
    <property type="entry name" value="KYNURENINASE"/>
    <property type="match status" value="1"/>
</dbReference>
<feature type="domain" description="Aminotransferase class V" evidence="7">
    <location>
        <begin position="181"/>
        <end position="261"/>
    </location>
</feature>
<dbReference type="GO" id="GO:0030170">
    <property type="term" value="F:pyridoxal phosphate binding"/>
    <property type="evidence" value="ECO:0007669"/>
    <property type="project" value="UniProtKB-UniRule"/>
</dbReference>
<dbReference type="GO" id="GO:0097053">
    <property type="term" value="P:L-kynurenine catabolic process"/>
    <property type="evidence" value="ECO:0007669"/>
    <property type="project" value="UniProtKB-UniRule"/>
</dbReference>
<evidence type="ECO:0000256" key="5">
    <source>
        <dbReference type="PIRNR" id="PIRNR038800"/>
    </source>
</evidence>
<feature type="binding site" evidence="4">
    <location>
        <position position="218"/>
    </location>
    <ligand>
        <name>pyridoxal 5'-phosphate</name>
        <dbReference type="ChEBI" id="CHEBI:597326"/>
    </ligand>
</feature>
<dbReference type="InterPro" id="IPR015424">
    <property type="entry name" value="PyrdxlP-dep_Trfase"/>
</dbReference>
<evidence type="ECO:0000256" key="4">
    <source>
        <dbReference type="HAMAP-Rule" id="MF_03017"/>
    </source>
</evidence>
<gene>
    <name evidence="4" type="primary">BNA5</name>
    <name evidence="8" type="ORF">A7U60_g8917</name>
</gene>
<dbReference type="GO" id="GO:0005737">
    <property type="term" value="C:cytoplasm"/>
    <property type="evidence" value="ECO:0007669"/>
    <property type="project" value="UniProtKB-SubCell"/>
</dbReference>
<dbReference type="EC" id="3.7.1.3" evidence="4 5"/>
<dbReference type="InterPro" id="IPR010111">
    <property type="entry name" value="Kynureninase"/>
</dbReference>
<feature type="modified residue" description="N6-(pyridoxal phosphate)lysine" evidence="4">
    <location>
        <position position="244"/>
    </location>
</feature>
<keyword evidence="9" id="KW-1185">Reference proteome</keyword>
<keyword evidence="4 5" id="KW-0963">Cytoplasm</keyword>
<dbReference type="InterPro" id="IPR000192">
    <property type="entry name" value="Aminotrans_V_dom"/>
</dbReference>
<name>A0A9Q5MXU1_SANBA</name>
<feature type="binding site" evidence="4">
    <location>
        <position position="106"/>
    </location>
    <ligand>
        <name>pyridoxal 5'-phosphate</name>
        <dbReference type="ChEBI" id="CHEBI:597326"/>
    </ligand>
</feature>
<dbReference type="SUPFAM" id="SSF53383">
    <property type="entry name" value="PLP-dependent transferases"/>
    <property type="match status" value="2"/>
</dbReference>
<dbReference type="Pfam" id="PF22580">
    <property type="entry name" value="KYNU_C"/>
    <property type="match status" value="1"/>
</dbReference>
<dbReference type="InterPro" id="IPR015422">
    <property type="entry name" value="PyrdxlP-dep_Trfase_small"/>
</dbReference>
<feature type="binding site" evidence="4">
    <location>
        <begin position="133"/>
        <end position="136"/>
    </location>
    <ligand>
        <name>pyridoxal 5'-phosphate</name>
        <dbReference type="ChEBI" id="CHEBI:597326"/>
    </ligand>
</feature>
<feature type="binding site" evidence="4">
    <location>
        <position position="105"/>
    </location>
    <ligand>
        <name>pyridoxal 5'-phosphate</name>
        <dbReference type="ChEBI" id="CHEBI:597326"/>
    </ligand>
</feature>
<keyword evidence="2 4" id="KW-0378">Hydrolase</keyword>
<dbReference type="Proteomes" id="UP000757232">
    <property type="component" value="Unassembled WGS sequence"/>
</dbReference>
<comment type="cofactor">
    <cofactor evidence="4 5">
        <name>pyridoxal 5'-phosphate</name>
        <dbReference type="ChEBI" id="CHEBI:597326"/>
    </cofactor>
</comment>
<dbReference type="FunFam" id="3.40.640.10:FF:000031">
    <property type="entry name" value="Kynureninase"/>
    <property type="match status" value="1"/>
</dbReference>
<comment type="pathway">
    <text evidence="4 5">Cofactor biosynthesis; NAD(+) biosynthesis; quinolinate from L-kynurenine: step 2/3.</text>
</comment>
<dbReference type="GO" id="GO:0019441">
    <property type="term" value="P:L-tryptophan catabolic process to kynurenine"/>
    <property type="evidence" value="ECO:0007669"/>
    <property type="project" value="TreeGrafter"/>
</dbReference>
<feature type="binding site" evidence="4">
    <location>
        <position position="243"/>
    </location>
    <ligand>
        <name>pyridoxal 5'-phosphate</name>
        <dbReference type="ChEBI" id="CHEBI:597326"/>
    </ligand>
</feature>
<dbReference type="HAMAP" id="MF_01970">
    <property type="entry name" value="Kynureninase"/>
    <property type="match status" value="1"/>
</dbReference>
<dbReference type="GO" id="GO:0043420">
    <property type="term" value="P:anthranilate metabolic process"/>
    <property type="evidence" value="ECO:0007669"/>
    <property type="project" value="UniProtKB-UniRule"/>
</dbReference>
<feature type="binding site" evidence="4">
    <location>
        <position position="189"/>
    </location>
    <ligand>
        <name>pyridoxal 5'-phosphate</name>
        <dbReference type="ChEBI" id="CHEBI:597326"/>
    </ligand>
</feature>
<dbReference type="Gene3D" id="3.90.1150.10">
    <property type="entry name" value="Aspartate Aminotransferase, domain 1"/>
    <property type="match status" value="1"/>
</dbReference>
<dbReference type="PANTHER" id="PTHR14084">
    <property type="entry name" value="KYNURENINASE"/>
    <property type="match status" value="1"/>
</dbReference>
<dbReference type="GO" id="GO:0030429">
    <property type="term" value="F:kynureninase activity"/>
    <property type="evidence" value="ECO:0007669"/>
    <property type="project" value="UniProtKB-UniRule"/>
</dbReference>
<evidence type="ECO:0000313" key="9">
    <source>
        <dbReference type="Proteomes" id="UP000757232"/>
    </source>
</evidence>
<organism evidence="8 9">
    <name type="scientific">Sanghuangporus baumii</name>
    <name type="common">Phellinus baumii</name>
    <dbReference type="NCBI Taxonomy" id="108892"/>
    <lineage>
        <taxon>Eukaryota</taxon>
        <taxon>Fungi</taxon>
        <taxon>Dikarya</taxon>
        <taxon>Basidiomycota</taxon>
        <taxon>Agaricomycotina</taxon>
        <taxon>Agaricomycetes</taxon>
        <taxon>Hymenochaetales</taxon>
        <taxon>Hymenochaetaceae</taxon>
        <taxon>Sanghuangporus</taxon>
    </lineage>
</organism>
<evidence type="ECO:0000256" key="1">
    <source>
        <dbReference type="ARBA" id="ARBA00022642"/>
    </source>
</evidence>
<evidence type="ECO:0000256" key="2">
    <source>
        <dbReference type="ARBA" id="ARBA00022801"/>
    </source>
</evidence>
<dbReference type="PIRSF" id="PIRSF038800">
    <property type="entry name" value="KYNU"/>
    <property type="match status" value="1"/>
</dbReference>
<dbReference type="EMBL" id="LNZH02000216">
    <property type="protein sequence ID" value="OCB84240.1"/>
    <property type="molecule type" value="Genomic_DNA"/>
</dbReference>
<comment type="function">
    <text evidence="4 5">Catalyzes the cleavage of L-kynurenine (L-Kyn) and L-3-hydroxykynurenine (L-3OHKyn) into anthranilic acid (AA) and 3-hydroxyanthranilic acid (3-OHAA), respectively.</text>
</comment>
<protein>
    <recommendedName>
        <fullName evidence="4 5">Kynureninase</fullName>
        <ecNumber evidence="4 5">3.7.1.3</ecNumber>
    </recommendedName>
    <alternativeName>
        <fullName evidence="4">Biosynthesis of nicotinic acid protein 5</fullName>
    </alternativeName>
    <alternativeName>
        <fullName evidence="4">L-kynurenine hydrolase</fullName>
    </alternativeName>
</protein>
<proteinExistence type="inferred from homology"/>
<comment type="caution">
    <text evidence="8">The sequence shown here is derived from an EMBL/GenBank/DDBJ whole genome shotgun (WGS) entry which is preliminary data.</text>
</comment>
<evidence type="ECO:0000259" key="7">
    <source>
        <dbReference type="Pfam" id="PF00266"/>
    </source>
</evidence>
<comment type="subcellular location">
    <subcellularLocation>
        <location evidence="4 5">Cytoplasm</location>
    </subcellularLocation>
</comment>
<feature type="region of interest" description="Disordered" evidence="6">
    <location>
        <begin position="358"/>
        <end position="388"/>
    </location>
</feature>